<dbReference type="PANTHER" id="PTHR33971:SF3">
    <property type="entry name" value="UBIQUITIN CARBOXYL-TERMINAL HYDROLASE 36"/>
    <property type="match status" value="1"/>
</dbReference>
<evidence type="ECO:0000313" key="3">
    <source>
        <dbReference type="Proteomes" id="UP001386955"/>
    </source>
</evidence>
<evidence type="ECO:0000313" key="2">
    <source>
        <dbReference type="EMBL" id="KAK7412238.1"/>
    </source>
</evidence>
<feature type="region of interest" description="Disordered" evidence="1">
    <location>
        <begin position="128"/>
        <end position="150"/>
    </location>
</feature>
<feature type="region of interest" description="Disordered" evidence="1">
    <location>
        <begin position="164"/>
        <end position="241"/>
    </location>
</feature>
<dbReference type="PANTHER" id="PTHR33971">
    <property type="entry name" value="OS06G0232000 PROTEIN"/>
    <property type="match status" value="1"/>
</dbReference>
<accession>A0AAN9T1Y1</accession>
<gene>
    <name evidence="2" type="ORF">VNO78_03688</name>
</gene>
<dbReference type="GO" id="GO:0004674">
    <property type="term" value="F:protein serine/threonine kinase activity"/>
    <property type="evidence" value="ECO:0007669"/>
    <property type="project" value="TreeGrafter"/>
</dbReference>
<comment type="caution">
    <text evidence="2">The sequence shown here is derived from an EMBL/GenBank/DDBJ whole genome shotgun (WGS) entry which is preliminary data.</text>
</comment>
<feature type="compositionally biased region" description="Polar residues" evidence="1">
    <location>
        <begin position="138"/>
        <end position="147"/>
    </location>
</feature>
<sequence length="347" mass="39159">MAYYSSAYYGSDYGEYNFNSYALNYDSADQTPPFMAYNGYEYNQSYYGHDSSLYYAPNFPVETYQNISYSATTFSDPKSLVYDPNYGMTQLVISCSNVEFNVPEFDEYDSTPYGGGYDIDQTYGKALPPSDKICYPRSGSSPSTEPFSGSIVPLHTIEEGIEEKAITPPSVQKPTEEKPQSQDGGKDQPREVEHNNSDTGDLKPNEDEDSESEESQQEVDHYSESDIGSGFGEGYNGGQGYEHEKKVVPQYPSGYGLEAMDICEGLFGYWPCLERMKRRECHREEVNYRGNNCQDSIWQGTADYLFGSPYPYGGRGEDGGGDVIYGYQRHFPMQPQYRQIDYNGESC</sequence>
<keyword evidence="3" id="KW-1185">Reference proteome</keyword>
<dbReference type="Proteomes" id="UP001386955">
    <property type="component" value="Unassembled WGS sequence"/>
</dbReference>
<feature type="compositionally biased region" description="Acidic residues" evidence="1">
    <location>
        <begin position="206"/>
        <end position="217"/>
    </location>
</feature>
<organism evidence="2 3">
    <name type="scientific">Psophocarpus tetragonolobus</name>
    <name type="common">Winged bean</name>
    <name type="synonym">Dolichos tetragonolobus</name>
    <dbReference type="NCBI Taxonomy" id="3891"/>
    <lineage>
        <taxon>Eukaryota</taxon>
        <taxon>Viridiplantae</taxon>
        <taxon>Streptophyta</taxon>
        <taxon>Embryophyta</taxon>
        <taxon>Tracheophyta</taxon>
        <taxon>Spermatophyta</taxon>
        <taxon>Magnoliopsida</taxon>
        <taxon>eudicotyledons</taxon>
        <taxon>Gunneridae</taxon>
        <taxon>Pentapetalae</taxon>
        <taxon>rosids</taxon>
        <taxon>fabids</taxon>
        <taxon>Fabales</taxon>
        <taxon>Fabaceae</taxon>
        <taxon>Papilionoideae</taxon>
        <taxon>50 kb inversion clade</taxon>
        <taxon>NPAAA clade</taxon>
        <taxon>indigoferoid/millettioid clade</taxon>
        <taxon>Phaseoleae</taxon>
        <taxon>Psophocarpus</taxon>
    </lineage>
</organism>
<dbReference type="AlphaFoldDB" id="A0AAN9T1Y1"/>
<evidence type="ECO:0000256" key="1">
    <source>
        <dbReference type="SAM" id="MobiDB-lite"/>
    </source>
</evidence>
<reference evidence="2 3" key="1">
    <citation type="submission" date="2024-01" db="EMBL/GenBank/DDBJ databases">
        <title>The genomes of 5 underutilized Papilionoideae crops provide insights into root nodulation and disease resistanc.</title>
        <authorList>
            <person name="Jiang F."/>
        </authorList>
    </citation>
    <scope>NUCLEOTIDE SEQUENCE [LARGE SCALE GENOMIC DNA]</scope>
    <source>
        <strain evidence="2">DUOXIRENSHENG_FW03</strain>
        <tissue evidence="2">Leaves</tissue>
    </source>
</reference>
<proteinExistence type="predicted"/>
<name>A0AAN9T1Y1_PSOTE</name>
<dbReference type="InterPro" id="IPR038943">
    <property type="entry name" value="PLDrp1-like"/>
</dbReference>
<protein>
    <submittedName>
        <fullName evidence="2">Uncharacterized protein</fullName>
    </submittedName>
</protein>
<dbReference type="GO" id="GO:0070300">
    <property type="term" value="F:phosphatidic acid binding"/>
    <property type="evidence" value="ECO:0007669"/>
    <property type="project" value="InterPro"/>
</dbReference>
<feature type="compositionally biased region" description="Gly residues" evidence="1">
    <location>
        <begin position="229"/>
        <end position="240"/>
    </location>
</feature>
<feature type="compositionally biased region" description="Basic and acidic residues" evidence="1">
    <location>
        <begin position="174"/>
        <end position="205"/>
    </location>
</feature>
<dbReference type="EMBL" id="JAYMYS010000001">
    <property type="protein sequence ID" value="KAK7412238.1"/>
    <property type="molecule type" value="Genomic_DNA"/>
</dbReference>